<accession>A0A8J2SQI4</accession>
<organism evidence="2 3">
    <name type="scientific">Pelagomonas calceolata</name>
    <dbReference type="NCBI Taxonomy" id="35677"/>
    <lineage>
        <taxon>Eukaryota</taxon>
        <taxon>Sar</taxon>
        <taxon>Stramenopiles</taxon>
        <taxon>Ochrophyta</taxon>
        <taxon>Pelagophyceae</taxon>
        <taxon>Pelagomonadales</taxon>
        <taxon>Pelagomonadaceae</taxon>
        <taxon>Pelagomonas</taxon>
    </lineage>
</organism>
<comment type="caution">
    <text evidence="2">The sequence shown here is derived from an EMBL/GenBank/DDBJ whole genome shotgun (WGS) entry which is preliminary data.</text>
</comment>
<dbReference type="Proteomes" id="UP000789595">
    <property type="component" value="Unassembled WGS sequence"/>
</dbReference>
<evidence type="ECO:0000313" key="3">
    <source>
        <dbReference type="Proteomes" id="UP000789595"/>
    </source>
</evidence>
<dbReference type="InterPro" id="IPR014931">
    <property type="entry name" value="DUF1805"/>
</dbReference>
<dbReference type="SUPFAM" id="SSF102891">
    <property type="entry name" value="Hypothetical protein Ta1206"/>
    <property type="match status" value="1"/>
</dbReference>
<evidence type="ECO:0000256" key="1">
    <source>
        <dbReference type="SAM" id="MobiDB-lite"/>
    </source>
</evidence>
<dbReference type="Gene3D" id="3.30.1980.10">
    <property type="entry name" value="Hypothetical protein YunC"/>
    <property type="match status" value="1"/>
</dbReference>
<proteinExistence type="predicted"/>
<keyword evidence="3" id="KW-1185">Reference proteome</keyword>
<protein>
    <recommendedName>
        <fullName evidence="4">DUF1805 domain-containing protein</fullName>
    </recommendedName>
</protein>
<evidence type="ECO:0000313" key="2">
    <source>
        <dbReference type="EMBL" id="CAH0377800.1"/>
    </source>
</evidence>
<gene>
    <name evidence="2" type="ORF">PECAL_5P23190</name>
</gene>
<dbReference type="InterPro" id="IPR036493">
    <property type="entry name" value="YunC_sf"/>
</dbReference>
<reference evidence="2" key="1">
    <citation type="submission" date="2021-11" db="EMBL/GenBank/DDBJ databases">
        <authorList>
            <consortium name="Genoscope - CEA"/>
            <person name="William W."/>
        </authorList>
    </citation>
    <scope>NUCLEOTIDE SEQUENCE</scope>
</reference>
<name>A0A8J2SQI4_9STRA</name>
<sequence>MTLLDHARAQERDSAAVAHEKDAKQGLLVQPKPPARAPKKSAQLDGFECSRIDGLARPLLVAKGSKGYAACAYITTDAADKFGEACVVFSGVATHEAFLDAPVAKASKAAKALGVKDGMPGRDALALIK</sequence>
<feature type="region of interest" description="Disordered" evidence="1">
    <location>
        <begin position="1"/>
        <end position="41"/>
    </location>
</feature>
<dbReference type="Pfam" id="PF08827">
    <property type="entry name" value="DUF1805"/>
    <property type="match status" value="1"/>
</dbReference>
<dbReference type="OrthoDB" id="10479201at2759"/>
<dbReference type="EMBL" id="CAKKNE010000005">
    <property type="protein sequence ID" value="CAH0377800.1"/>
    <property type="molecule type" value="Genomic_DNA"/>
</dbReference>
<evidence type="ECO:0008006" key="4">
    <source>
        <dbReference type="Google" id="ProtNLM"/>
    </source>
</evidence>
<dbReference type="AlphaFoldDB" id="A0A8J2SQI4"/>
<feature type="compositionally biased region" description="Basic and acidic residues" evidence="1">
    <location>
        <begin position="1"/>
        <end position="24"/>
    </location>
</feature>